<comment type="similarity">
    <text evidence="2">Belongs to the fatty acid desaturase type 1 family.</text>
</comment>
<dbReference type="GO" id="GO:0005506">
    <property type="term" value="F:iron ion binding"/>
    <property type="evidence" value="ECO:0007669"/>
    <property type="project" value="TreeGrafter"/>
</dbReference>
<dbReference type="EMBL" id="LC336381">
    <property type="protein sequence ID" value="BBB21622.1"/>
    <property type="molecule type" value="mRNA"/>
</dbReference>
<feature type="transmembrane region" description="Helical" evidence="10">
    <location>
        <begin position="207"/>
        <end position="229"/>
    </location>
</feature>
<dbReference type="InterPro" id="IPR015876">
    <property type="entry name" value="Acyl-CoA_DS"/>
</dbReference>
<feature type="region of interest" description="Disordered" evidence="9">
    <location>
        <begin position="345"/>
        <end position="370"/>
    </location>
</feature>
<accession>A0A3G9DKL2</accession>
<evidence type="ECO:0000256" key="1">
    <source>
        <dbReference type="ARBA" id="ARBA00004141"/>
    </source>
</evidence>
<evidence type="ECO:0000256" key="3">
    <source>
        <dbReference type="ARBA" id="ARBA00022692"/>
    </source>
</evidence>
<keyword evidence="7" id="KW-0443">Lipid metabolism</keyword>
<keyword evidence="5 10" id="KW-1133">Transmembrane helix</keyword>
<evidence type="ECO:0000256" key="7">
    <source>
        <dbReference type="ARBA" id="ARBA00023098"/>
    </source>
</evidence>
<dbReference type="GO" id="GO:0005789">
    <property type="term" value="C:endoplasmic reticulum membrane"/>
    <property type="evidence" value="ECO:0007669"/>
    <property type="project" value="TreeGrafter"/>
</dbReference>
<dbReference type="PANTHER" id="PTHR11351">
    <property type="entry name" value="ACYL-COA DESATURASE"/>
    <property type="match status" value="1"/>
</dbReference>
<evidence type="ECO:0000313" key="11">
    <source>
        <dbReference type="EMBL" id="BBB21622.1"/>
    </source>
</evidence>
<reference evidence="11" key="1">
    <citation type="journal article" date="2018" name="Sci. Rep.">
        <title>Overexpression of Tisochrysis lutea Akd1 identifies a key cold-induced alkenone desaturase enzyme.</title>
        <authorList>
            <person name="Endo H."/>
            <person name="Hanawa Y."/>
            <person name="Araie H."/>
            <person name="Suzuki I."/>
            <person name="Shiraiwa Y."/>
        </authorList>
    </citation>
    <scope>NUCLEOTIDE SEQUENCE</scope>
    <source>
        <strain evidence="11">T-Iso</strain>
    </source>
</reference>
<evidence type="ECO:0000256" key="5">
    <source>
        <dbReference type="ARBA" id="ARBA00022989"/>
    </source>
</evidence>
<dbReference type="PANTHER" id="PTHR11351:SF101">
    <property type="entry name" value="FATTY ACID DESATURASE DOMAIN-CONTAINING PROTEIN"/>
    <property type="match status" value="1"/>
</dbReference>
<evidence type="ECO:0000256" key="8">
    <source>
        <dbReference type="ARBA" id="ARBA00023136"/>
    </source>
</evidence>
<feature type="transmembrane region" description="Helical" evidence="10">
    <location>
        <begin position="143"/>
        <end position="166"/>
    </location>
</feature>
<dbReference type="GO" id="GO:0006636">
    <property type="term" value="P:unsaturated fatty acid biosynthetic process"/>
    <property type="evidence" value="ECO:0007669"/>
    <property type="project" value="TreeGrafter"/>
</dbReference>
<evidence type="ECO:0000256" key="4">
    <source>
        <dbReference type="ARBA" id="ARBA00022832"/>
    </source>
</evidence>
<dbReference type="GO" id="GO:0004768">
    <property type="term" value="F:stearoyl-CoA 9-desaturase activity"/>
    <property type="evidence" value="ECO:0007669"/>
    <property type="project" value="TreeGrafter"/>
</dbReference>
<evidence type="ECO:0000256" key="2">
    <source>
        <dbReference type="ARBA" id="ARBA00009295"/>
    </source>
</evidence>
<comment type="subcellular location">
    <subcellularLocation>
        <location evidence="1">Membrane</location>
        <topology evidence="1">Multi-pass membrane protein</topology>
    </subcellularLocation>
</comment>
<keyword evidence="3 10" id="KW-0812">Transmembrane</keyword>
<dbReference type="AlphaFoldDB" id="A0A3G9DKL2"/>
<feature type="transmembrane region" description="Helical" evidence="10">
    <location>
        <begin position="173"/>
        <end position="195"/>
    </location>
</feature>
<gene>
    <name evidence="11" type="primary">Akd1</name>
</gene>
<keyword evidence="8 10" id="KW-0472">Membrane</keyword>
<feature type="transmembrane region" description="Helical" evidence="10">
    <location>
        <begin position="102"/>
        <end position="119"/>
    </location>
</feature>
<keyword evidence="6" id="KW-0560">Oxidoreductase</keyword>
<sequence length="446" mass="49033">MCPNAAAEVVQGRLEQNEGLEEVELAEYRSDGKGPFSFFAREYELMMASLHNEAVMSTPAIVGGCPPPAPIWAGLRPYIIMAPVTMLVPPVYLISCLHRGPLLAAFLVATVVASANYLLKRNDDVVLAKHRTPSPYSSKVNPIQGLFLVVFLPVWSAATFAGIFCSSVSPQPLLSLVCFCGLLFFKNGICMSVILHRYCAHAAFKCHWATSLCLGVISCFSYQGGPLWWASRHRAHHKFCDTTLRDPHSPALNGIINAFSFFLSGTTADCVRSIQAVDEEFAPCHIDTPCMRLIDSLSFVFPLIEFHLALAMFGPAGLWVSFSSSWIGQVSTLWFNVRNHPIGGSQTKLGGPPPEHHKHRRTSTTNVNCDAVDKPTTIDSSPLYIFLDYVSSILSPAVGEDDHDHHHTHPALAVRPGFDAPQYFIHALAQLGLVWNVQQERKVHGT</sequence>
<keyword evidence="4" id="KW-0276">Fatty acid metabolism</keyword>
<proteinExistence type="evidence at transcript level"/>
<protein>
    <submittedName>
        <fullName evidence="11">Alkenone desaturase 1</fullName>
    </submittedName>
</protein>
<evidence type="ECO:0000256" key="6">
    <source>
        <dbReference type="ARBA" id="ARBA00023002"/>
    </source>
</evidence>
<evidence type="ECO:0000256" key="9">
    <source>
        <dbReference type="SAM" id="MobiDB-lite"/>
    </source>
</evidence>
<name>A0A3G9DKL2_9EUKA</name>
<organism evidence="11">
    <name type="scientific">Tisochrysis lutea</name>
    <dbReference type="NCBI Taxonomy" id="1321669"/>
    <lineage>
        <taxon>Eukaryota</taxon>
        <taxon>Haptista</taxon>
        <taxon>Haptophyta</taxon>
        <taxon>Prymnesiophyceae</taxon>
        <taxon>Isochrysidales</taxon>
        <taxon>Isochrysidaceae</taxon>
        <taxon>Tisochrysis</taxon>
    </lineage>
</organism>
<evidence type="ECO:0000256" key="10">
    <source>
        <dbReference type="SAM" id="Phobius"/>
    </source>
</evidence>